<evidence type="ECO:0000313" key="1">
    <source>
        <dbReference type="EMBL" id="MFM9330595.1"/>
    </source>
</evidence>
<proteinExistence type="predicted"/>
<protein>
    <submittedName>
        <fullName evidence="1">Uncharacterized protein</fullName>
    </submittedName>
</protein>
<comment type="caution">
    <text evidence="1">The sequence shown here is derived from an EMBL/GenBank/DDBJ whole genome shotgun (WGS) entry which is preliminary data.</text>
</comment>
<organism evidence="1 2">
    <name type="scientific">Paenibacillus mesotrionivorans</name>
    <dbReference type="NCBI Taxonomy" id="3160968"/>
    <lineage>
        <taxon>Bacteria</taxon>
        <taxon>Bacillati</taxon>
        <taxon>Bacillota</taxon>
        <taxon>Bacilli</taxon>
        <taxon>Bacillales</taxon>
        <taxon>Paenibacillaceae</taxon>
        <taxon>Paenibacillus</taxon>
    </lineage>
</organism>
<accession>A0ACC7P2S3</accession>
<gene>
    <name evidence="1" type="ORF">ACI1P1_20035</name>
</gene>
<sequence>MKLRTSGILTLLIFVFLGYTGMNTGSQQAEVTKLGDQQGIEIEILQNLLTKAEVFEADVFNGSGAFVEDKTQTIPGEPQYALVTGEKTDTGYGDIRSIAELKQAVEKVYTKEAAEELFYRRYLAGGDGGLPLYKDYQGRLYVNTQNGGHGYNTRFLYDTLKVKGQQGTRATLTIDTLVLDEPYGRMLITIEKGNGEWRMASGFDDYEFVY</sequence>
<dbReference type="EMBL" id="JBJURJ010000013">
    <property type="protein sequence ID" value="MFM9330595.1"/>
    <property type="molecule type" value="Genomic_DNA"/>
</dbReference>
<evidence type="ECO:0000313" key="2">
    <source>
        <dbReference type="Proteomes" id="UP001631969"/>
    </source>
</evidence>
<name>A0ACC7P2S3_9BACL</name>
<keyword evidence="2" id="KW-1185">Reference proteome</keyword>
<reference evidence="1" key="1">
    <citation type="submission" date="2024-12" db="EMBL/GenBank/DDBJ databases">
        <authorList>
            <person name="Wu N."/>
        </authorList>
    </citation>
    <scope>NUCLEOTIDE SEQUENCE</scope>
    <source>
        <strain evidence="1">P15</strain>
    </source>
</reference>
<dbReference type="Proteomes" id="UP001631969">
    <property type="component" value="Unassembled WGS sequence"/>
</dbReference>